<comment type="caution">
    <text evidence="5">The sequence shown here is derived from an EMBL/GenBank/DDBJ whole genome shotgun (WGS) entry which is preliminary data.</text>
</comment>
<evidence type="ECO:0000256" key="2">
    <source>
        <dbReference type="ARBA" id="ARBA00022729"/>
    </source>
</evidence>
<keyword evidence="3" id="KW-0408">Iron</keyword>
<proteinExistence type="inferred from homology"/>
<keyword evidence="2 4" id="KW-0732">Signal</keyword>
<sequence>MRKTIFAGALSIATIISAIAAQAQELTVYSGRGESFAGPIFKIFEEQTGIKIKARYGSTAELSALLKEEGAKSPADVFLAQDAGALIENRPLFADAPKALSETVLPQFRSNDPKWLATSGRARTLAYSKERVKADQLPKSVFDLTKPEWKGKVGYSPKNASFQAFLTALRVQEGEEKAKAFVKGLVDNGAKTYANNVAIVQAIADGEIDAGLVNSYYLTRFVARDAKVPVAQTFFDKGDIGNLLFVSGAGIVETSKNKEDAAKLLDFFLSPAVQQHFASAIGEYPVIKGVIPNPTLTGPLATPTDYAPKVPLEKLGDVSATKKLLTELGLL</sequence>
<name>A0A8I1GHX3_9HYPH</name>
<evidence type="ECO:0000313" key="6">
    <source>
        <dbReference type="Proteomes" id="UP000623250"/>
    </source>
</evidence>
<dbReference type="GO" id="GO:0030288">
    <property type="term" value="C:outer membrane-bounded periplasmic space"/>
    <property type="evidence" value="ECO:0007669"/>
    <property type="project" value="TreeGrafter"/>
</dbReference>
<dbReference type="Proteomes" id="UP000623250">
    <property type="component" value="Unassembled WGS sequence"/>
</dbReference>
<comment type="similarity">
    <text evidence="1">Belongs to the bacterial solute-binding protein 1 family.</text>
</comment>
<gene>
    <name evidence="5" type="ORF">JDN41_13425</name>
</gene>
<dbReference type="AlphaFoldDB" id="A0A8I1GHX3"/>
<keyword evidence="6" id="KW-1185">Reference proteome</keyword>
<feature type="chain" id="PRO_5034834553" evidence="4">
    <location>
        <begin position="24"/>
        <end position="331"/>
    </location>
</feature>
<dbReference type="EMBL" id="JAEMUK010000079">
    <property type="protein sequence ID" value="MBJ7544551.1"/>
    <property type="molecule type" value="Genomic_DNA"/>
</dbReference>
<evidence type="ECO:0000256" key="1">
    <source>
        <dbReference type="ARBA" id="ARBA00008520"/>
    </source>
</evidence>
<dbReference type="PANTHER" id="PTHR30006:SF15">
    <property type="entry name" value="IRON-UTILIZATION PERIPLASMIC PROTEIN"/>
    <property type="match status" value="1"/>
</dbReference>
<feature type="binding site" evidence="3">
    <location>
        <position position="217"/>
    </location>
    <ligand>
        <name>Fe cation</name>
        <dbReference type="ChEBI" id="CHEBI:24875"/>
    </ligand>
</feature>
<feature type="signal peptide" evidence="4">
    <location>
        <begin position="1"/>
        <end position="23"/>
    </location>
</feature>
<dbReference type="CDD" id="cd13543">
    <property type="entry name" value="PBP2_Fbp"/>
    <property type="match status" value="1"/>
</dbReference>
<dbReference type="PANTHER" id="PTHR30006">
    <property type="entry name" value="THIAMINE-BINDING PERIPLASMIC PROTEIN-RELATED"/>
    <property type="match status" value="1"/>
</dbReference>
<evidence type="ECO:0000256" key="3">
    <source>
        <dbReference type="PIRSR" id="PIRSR002825-1"/>
    </source>
</evidence>
<feature type="binding site" evidence="3">
    <location>
        <position position="216"/>
    </location>
    <ligand>
        <name>Fe cation</name>
        <dbReference type="ChEBI" id="CHEBI:24875"/>
    </ligand>
</feature>
<dbReference type="PIRSF" id="PIRSF002825">
    <property type="entry name" value="CfbpA"/>
    <property type="match status" value="1"/>
</dbReference>
<reference evidence="5 6" key="1">
    <citation type="submission" date="2020-12" db="EMBL/GenBank/DDBJ databases">
        <title>Revised draft genomes of Rhodomicrobium vannielii ATCC 17100 and Rhodomicrobium udaipurense JA643.</title>
        <authorList>
            <person name="Conners E.M."/>
            <person name="Davenport E.J."/>
            <person name="Bose A."/>
        </authorList>
    </citation>
    <scope>NUCLEOTIDE SEQUENCE [LARGE SCALE GENOMIC DNA]</scope>
    <source>
        <strain evidence="5 6">JA643</strain>
    </source>
</reference>
<evidence type="ECO:0000256" key="4">
    <source>
        <dbReference type="SAM" id="SignalP"/>
    </source>
</evidence>
<dbReference type="Pfam" id="PF13343">
    <property type="entry name" value="SBP_bac_6"/>
    <property type="match status" value="1"/>
</dbReference>
<dbReference type="InterPro" id="IPR026045">
    <property type="entry name" value="Ferric-bd"/>
</dbReference>
<evidence type="ECO:0000313" key="5">
    <source>
        <dbReference type="EMBL" id="MBJ7544551.1"/>
    </source>
</evidence>
<dbReference type="Gene3D" id="3.40.190.10">
    <property type="entry name" value="Periplasmic binding protein-like II"/>
    <property type="match status" value="2"/>
</dbReference>
<protein>
    <submittedName>
        <fullName evidence="5">Iron ABC transporter substrate-binding protein</fullName>
    </submittedName>
</protein>
<accession>A0A8I1GHX3</accession>
<organism evidence="5 6">
    <name type="scientific">Rhodomicrobium udaipurense</name>
    <dbReference type="NCBI Taxonomy" id="1202716"/>
    <lineage>
        <taxon>Bacteria</taxon>
        <taxon>Pseudomonadati</taxon>
        <taxon>Pseudomonadota</taxon>
        <taxon>Alphaproteobacteria</taxon>
        <taxon>Hyphomicrobiales</taxon>
        <taxon>Hyphomicrobiaceae</taxon>
        <taxon>Rhodomicrobium</taxon>
    </lineage>
</organism>
<dbReference type="SUPFAM" id="SSF53850">
    <property type="entry name" value="Periplasmic binding protein-like II"/>
    <property type="match status" value="1"/>
</dbReference>
<dbReference type="GO" id="GO:0046872">
    <property type="term" value="F:metal ion binding"/>
    <property type="evidence" value="ECO:0007669"/>
    <property type="project" value="UniProtKB-KW"/>
</dbReference>
<keyword evidence="3" id="KW-0479">Metal-binding</keyword>
<dbReference type="RefSeq" id="WP_037232417.1">
    <property type="nucleotide sequence ID" value="NZ_JAEMUK010000079.1"/>
</dbReference>